<proteinExistence type="predicted"/>
<dbReference type="GO" id="GO:0005829">
    <property type="term" value="C:cytosol"/>
    <property type="evidence" value="ECO:0007669"/>
    <property type="project" value="TreeGrafter"/>
</dbReference>
<accession>A0A7X5ZU16</accession>
<dbReference type="Pfam" id="PF02348">
    <property type="entry name" value="CTP_transf_3"/>
    <property type="match status" value="1"/>
</dbReference>
<dbReference type="Gene3D" id="3.90.550.10">
    <property type="entry name" value="Spore Coat Polysaccharide Biosynthesis Protein SpsA, Chain A"/>
    <property type="match status" value="1"/>
</dbReference>
<dbReference type="Proteomes" id="UP000564677">
    <property type="component" value="Unassembled WGS sequence"/>
</dbReference>
<dbReference type="InterPro" id="IPR029044">
    <property type="entry name" value="Nucleotide-diphossugar_trans"/>
</dbReference>
<dbReference type="SUPFAM" id="SSF53448">
    <property type="entry name" value="Nucleotide-diphospho-sugar transferases"/>
    <property type="match status" value="1"/>
</dbReference>
<organism evidence="1 2">
    <name type="scientific">Sphingomonas leidyi</name>
    <dbReference type="NCBI Taxonomy" id="68569"/>
    <lineage>
        <taxon>Bacteria</taxon>
        <taxon>Pseudomonadati</taxon>
        <taxon>Pseudomonadota</taxon>
        <taxon>Alphaproteobacteria</taxon>
        <taxon>Sphingomonadales</taxon>
        <taxon>Sphingomonadaceae</taxon>
        <taxon>Sphingomonas</taxon>
    </lineage>
</organism>
<reference evidence="1 2" key="1">
    <citation type="submission" date="2020-03" db="EMBL/GenBank/DDBJ databases">
        <title>Genomic Encyclopedia of Type Strains, Phase IV (KMG-IV): sequencing the most valuable type-strain genomes for metagenomic binning, comparative biology and taxonomic classification.</title>
        <authorList>
            <person name="Goeker M."/>
        </authorList>
    </citation>
    <scope>NUCLEOTIDE SEQUENCE [LARGE SCALE GENOMIC DNA]</scope>
    <source>
        <strain evidence="1 2">DSM 4733</strain>
    </source>
</reference>
<keyword evidence="2" id="KW-1185">Reference proteome</keyword>
<dbReference type="GO" id="GO:0016779">
    <property type="term" value="F:nucleotidyltransferase activity"/>
    <property type="evidence" value="ECO:0007669"/>
    <property type="project" value="UniProtKB-KW"/>
</dbReference>
<dbReference type="InterPro" id="IPR003329">
    <property type="entry name" value="Cytidylyl_trans"/>
</dbReference>
<gene>
    <name evidence="1" type="ORF">FHR20_000573</name>
</gene>
<comment type="caution">
    <text evidence="1">The sequence shown here is derived from an EMBL/GenBank/DDBJ whole genome shotgun (WGS) entry which is preliminary data.</text>
</comment>
<sequence>MRCFVQARMGSTRLPGKVLMEAAGKPLLTHLFGRLRRAELLDGFCVITSTLAQDDPIAEWADANGIDSYRGSEDDVLDRYYQAAKQFGVDHVVRVTADCPIIDPAIVDEAVRLARQEAGSFDLLTNRYPITFPDGMDVDVIPFASLEQAWREAGTRFQREHVIPFFWEEGRRVRNFESATNYFHTHRWTLDYPEDYQLLKAMIEMFPGREDSFTLQDALDLIAADPGLAAINAMHLPG</sequence>
<protein>
    <submittedName>
        <fullName evidence="1">Spore coat polysaccharide biosynthesis protein SpsF (Cytidylyltransferase family)</fullName>
    </submittedName>
</protein>
<keyword evidence="1" id="KW-0548">Nucleotidyltransferase</keyword>
<dbReference type="CDD" id="cd02518">
    <property type="entry name" value="GT2_SpsF"/>
    <property type="match status" value="1"/>
</dbReference>
<dbReference type="EMBL" id="JAASQV010000001">
    <property type="protein sequence ID" value="NIJ63642.1"/>
    <property type="molecule type" value="Genomic_DNA"/>
</dbReference>
<dbReference type="PANTHER" id="PTHR42866:SF1">
    <property type="entry name" value="SPORE COAT POLYSACCHARIDE BIOSYNTHESIS PROTEIN SPSF"/>
    <property type="match status" value="1"/>
</dbReference>
<name>A0A7X5ZU16_9SPHN</name>
<evidence type="ECO:0000313" key="1">
    <source>
        <dbReference type="EMBL" id="NIJ63642.1"/>
    </source>
</evidence>
<dbReference type="PANTHER" id="PTHR42866">
    <property type="entry name" value="3-DEOXY-MANNO-OCTULOSONATE CYTIDYLYLTRANSFERASE"/>
    <property type="match status" value="1"/>
</dbReference>
<keyword evidence="1" id="KW-0808">Transferase</keyword>
<evidence type="ECO:0000313" key="2">
    <source>
        <dbReference type="Proteomes" id="UP000564677"/>
    </source>
</evidence>
<dbReference type="RefSeq" id="WP_167298125.1">
    <property type="nucleotide sequence ID" value="NZ_JAASQV010000001.1"/>
</dbReference>
<dbReference type="AlphaFoldDB" id="A0A7X5ZU16"/>